<dbReference type="AlphaFoldDB" id="A0A4Y2T6D9"/>
<sequence>MAAQANYSPIRHPRYIIHAKGYQPYYSPMRQPRQIIHPKAAQVYYSPQGSPGILFTLWQPRHIIHAEAAQAYYSPIRLLGRRYALVLLKVTNSSFEIYT</sequence>
<dbReference type="Proteomes" id="UP000499080">
    <property type="component" value="Unassembled WGS sequence"/>
</dbReference>
<evidence type="ECO:0000313" key="2">
    <source>
        <dbReference type="Proteomes" id="UP000499080"/>
    </source>
</evidence>
<name>A0A4Y2T6D9_ARAVE</name>
<keyword evidence="2" id="KW-1185">Reference proteome</keyword>
<comment type="caution">
    <text evidence="1">The sequence shown here is derived from an EMBL/GenBank/DDBJ whole genome shotgun (WGS) entry which is preliminary data.</text>
</comment>
<gene>
    <name evidence="1" type="ORF">AVEN_85649_1</name>
</gene>
<organism evidence="1 2">
    <name type="scientific">Araneus ventricosus</name>
    <name type="common">Orbweaver spider</name>
    <name type="synonym">Epeira ventricosa</name>
    <dbReference type="NCBI Taxonomy" id="182803"/>
    <lineage>
        <taxon>Eukaryota</taxon>
        <taxon>Metazoa</taxon>
        <taxon>Ecdysozoa</taxon>
        <taxon>Arthropoda</taxon>
        <taxon>Chelicerata</taxon>
        <taxon>Arachnida</taxon>
        <taxon>Araneae</taxon>
        <taxon>Araneomorphae</taxon>
        <taxon>Entelegynae</taxon>
        <taxon>Araneoidea</taxon>
        <taxon>Araneidae</taxon>
        <taxon>Araneus</taxon>
    </lineage>
</organism>
<dbReference type="EMBL" id="BGPR01025996">
    <property type="protein sequence ID" value="GBN95363.1"/>
    <property type="molecule type" value="Genomic_DNA"/>
</dbReference>
<proteinExistence type="predicted"/>
<evidence type="ECO:0000313" key="1">
    <source>
        <dbReference type="EMBL" id="GBN95363.1"/>
    </source>
</evidence>
<protein>
    <submittedName>
        <fullName evidence="1">Uncharacterized protein</fullName>
    </submittedName>
</protein>
<accession>A0A4Y2T6D9</accession>
<reference evidence="1 2" key="1">
    <citation type="journal article" date="2019" name="Sci. Rep.">
        <title>Orb-weaving spider Araneus ventricosus genome elucidates the spidroin gene catalogue.</title>
        <authorList>
            <person name="Kono N."/>
            <person name="Nakamura H."/>
            <person name="Ohtoshi R."/>
            <person name="Moran D.A.P."/>
            <person name="Shinohara A."/>
            <person name="Yoshida Y."/>
            <person name="Fujiwara M."/>
            <person name="Mori M."/>
            <person name="Tomita M."/>
            <person name="Arakawa K."/>
        </authorList>
    </citation>
    <scope>NUCLEOTIDE SEQUENCE [LARGE SCALE GENOMIC DNA]</scope>
</reference>